<evidence type="ECO:0000313" key="4">
    <source>
        <dbReference type="EMBL" id="BEQ14221.1"/>
    </source>
</evidence>
<feature type="domain" description="Cyclic nucleotide-binding" evidence="2">
    <location>
        <begin position="18"/>
        <end position="140"/>
    </location>
</feature>
<dbReference type="CDD" id="cd05401">
    <property type="entry name" value="NT_GlnE_GlnD_like"/>
    <property type="match status" value="1"/>
</dbReference>
<dbReference type="InterPro" id="IPR051462">
    <property type="entry name" value="CBS_domain-containing"/>
</dbReference>
<feature type="domain" description="CBS" evidence="3">
    <location>
        <begin position="178"/>
        <end position="226"/>
    </location>
</feature>
<dbReference type="SUPFAM" id="SSF54631">
    <property type="entry name" value="CBS-domain pair"/>
    <property type="match status" value="1"/>
</dbReference>
<dbReference type="InterPro" id="IPR000595">
    <property type="entry name" value="cNMP-bd_dom"/>
</dbReference>
<dbReference type="Pfam" id="PF00027">
    <property type="entry name" value="cNMP_binding"/>
    <property type="match status" value="1"/>
</dbReference>
<dbReference type="Pfam" id="PF10335">
    <property type="entry name" value="DUF294_C"/>
    <property type="match status" value="1"/>
</dbReference>
<dbReference type="CDD" id="cd00038">
    <property type="entry name" value="CAP_ED"/>
    <property type="match status" value="1"/>
</dbReference>
<name>A0AAU9EAQ4_9BACT</name>
<organism evidence="4 5">
    <name type="scientific">Desulfoferula mesophila</name>
    <dbReference type="NCBI Taxonomy" id="3058419"/>
    <lineage>
        <taxon>Bacteria</taxon>
        <taxon>Pseudomonadati</taxon>
        <taxon>Thermodesulfobacteriota</taxon>
        <taxon>Desulfarculia</taxon>
        <taxon>Desulfarculales</taxon>
        <taxon>Desulfarculaceae</taxon>
        <taxon>Desulfoferula</taxon>
    </lineage>
</organism>
<dbReference type="EMBL" id="AP028679">
    <property type="protein sequence ID" value="BEQ14221.1"/>
    <property type="molecule type" value="Genomic_DNA"/>
</dbReference>
<dbReference type="Pfam" id="PF03445">
    <property type="entry name" value="DUF294"/>
    <property type="match status" value="1"/>
</dbReference>
<dbReference type="SMART" id="SM00116">
    <property type="entry name" value="CBS"/>
    <property type="match status" value="2"/>
</dbReference>
<dbReference type="InterPro" id="IPR005105">
    <property type="entry name" value="GlnD_Uridyltrans_N"/>
</dbReference>
<dbReference type="Gene3D" id="2.60.120.10">
    <property type="entry name" value="Jelly Rolls"/>
    <property type="match status" value="1"/>
</dbReference>
<evidence type="ECO:0000259" key="2">
    <source>
        <dbReference type="SMART" id="SM00100"/>
    </source>
</evidence>
<dbReference type="GO" id="GO:0008773">
    <property type="term" value="F:[protein-PII] uridylyltransferase activity"/>
    <property type="evidence" value="ECO:0007669"/>
    <property type="project" value="InterPro"/>
</dbReference>
<dbReference type="AlphaFoldDB" id="A0AAU9EAQ4"/>
<evidence type="ECO:0000259" key="3">
    <source>
        <dbReference type="SMART" id="SM00116"/>
    </source>
</evidence>
<gene>
    <name evidence="4" type="ORF">FAK_12870</name>
</gene>
<evidence type="ECO:0000256" key="1">
    <source>
        <dbReference type="ARBA" id="ARBA00022737"/>
    </source>
</evidence>
<protein>
    <submittedName>
        <fullName evidence="4">Nucleotidyltransferase family protein</fullName>
    </submittedName>
</protein>
<dbReference type="PANTHER" id="PTHR48108:SF34">
    <property type="entry name" value="CBS DOMAIN-CONTAINING PROTEIN YHCV"/>
    <property type="match status" value="1"/>
</dbReference>
<dbReference type="KEGG" id="dmp:FAK_12870"/>
<dbReference type="InterPro" id="IPR000644">
    <property type="entry name" value="CBS_dom"/>
</dbReference>
<dbReference type="InterPro" id="IPR046342">
    <property type="entry name" value="CBS_dom_sf"/>
</dbReference>
<dbReference type="Pfam" id="PF00571">
    <property type="entry name" value="CBS"/>
    <property type="match status" value="2"/>
</dbReference>
<dbReference type="SMART" id="SM00100">
    <property type="entry name" value="cNMP"/>
    <property type="match status" value="1"/>
</dbReference>
<dbReference type="Proteomes" id="UP001366166">
    <property type="component" value="Chromosome"/>
</dbReference>
<keyword evidence="1" id="KW-0677">Repeat</keyword>
<evidence type="ECO:0000313" key="5">
    <source>
        <dbReference type="Proteomes" id="UP001366166"/>
    </source>
</evidence>
<dbReference type="SUPFAM" id="SSF51206">
    <property type="entry name" value="cAMP-binding domain-like"/>
    <property type="match status" value="1"/>
</dbReference>
<dbReference type="CDD" id="cd04587">
    <property type="entry name" value="CBS_pair_CAP-ED_NT_Pol-beta-like_DUF294_assoc"/>
    <property type="match status" value="1"/>
</dbReference>
<reference evidence="5" key="1">
    <citation type="journal article" date="2023" name="Arch. Microbiol.">
        <title>Desulfoferula mesophilus gen. nov. sp. nov., a mesophilic sulfate-reducing bacterium isolated from a brackish lake sediment.</title>
        <authorList>
            <person name="Watanabe T."/>
            <person name="Yabe T."/>
            <person name="Tsuji J.M."/>
            <person name="Fukui M."/>
        </authorList>
    </citation>
    <scope>NUCLEOTIDE SEQUENCE [LARGE SCALE GENOMIC DNA]</scope>
    <source>
        <strain evidence="5">12FAK</strain>
    </source>
</reference>
<dbReference type="InterPro" id="IPR014710">
    <property type="entry name" value="RmlC-like_jellyroll"/>
</dbReference>
<dbReference type="InterPro" id="IPR018490">
    <property type="entry name" value="cNMP-bd_dom_sf"/>
</dbReference>
<dbReference type="RefSeq" id="WP_338605937.1">
    <property type="nucleotide sequence ID" value="NZ_AP028679.1"/>
</dbReference>
<dbReference type="InterPro" id="IPR018821">
    <property type="entry name" value="DUF294_put_nucleoTrafse_sb-bd"/>
</dbReference>
<dbReference type="Gene3D" id="3.10.580.10">
    <property type="entry name" value="CBS-domain"/>
    <property type="match status" value="1"/>
</dbReference>
<proteinExistence type="predicted"/>
<accession>A0AAU9EAQ4</accession>
<keyword evidence="5" id="KW-1185">Reference proteome</keyword>
<feature type="domain" description="CBS" evidence="3">
    <location>
        <begin position="243"/>
        <end position="290"/>
    </location>
</feature>
<sequence length="641" mass="71062">MSDFPLPRIKDFLQSVVPFDTMEETELQRVVGLMDLAYFPRGEVIIRAGEEPSKHLYVIMNGSVRVTLPRPSGEELLIDVRGEGDTFGALSLLQGELALFTVTAQEDLLAFTLPDEPFRALVNDNPVFKRHFSFSLARNIDAVRRASDRHTTQMTGTESLGLDAVLTGSRVHELMSKNLLTCLPFTPVKAAAIQMTQRKVGSIMVCEPGGRPVGILTDTDLRVRVLAAGVAPDVDVSEVMSPSVKSISPQAFAFEAMIEMARHGVHHLAVTEDQRLVGVISDHDLTMVIGSSPVGVIKEVYKVSNLEDLAGLPRRMNRVMETLLRLGGSAEYTLDVLSEFNDRLNTRLIRLTLSDMEHKGPGPPPAQFSWLALGSAGRREQALDQGQDYAVVYANVPEEREPEVHAWFNEFARRMGEGLSSCGFQGGPEAVMNDDLVCCRSEAAWEESFLAWIGGGQPPALAMAAKYFDIRAVYAETDFVERLWHKIFEAVESEKGFLGRLALAGERRRPPVGFLREFAVESDGSYADRLNLEEVALEPVVRAARILALDQKLPQTNTLERLGGVTRLGLLKDRMAEDLYEAFSFITLLRIARRLDSAQNGAGEGAFLDPASLNRVQRKMLKESFQVVNKLQEFINQRYGQ</sequence>
<dbReference type="PANTHER" id="PTHR48108">
    <property type="entry name" value="CBS DOMAIN-CONTAINING PROTEIN CBSX2, CHLOROPLASTIC"/>
    <property type="match status" value="1"/>
</dbReference>